<evidence type="ECO:0000256" key="2">
    <source>
        <dbReference type="ARBA" id="ARBA00022898"/>
    </source>
</evidence>
<keyword evidence="4" id="KW-0808">Transferase</keyword>
<proteinExistence type="predicted"/>
<dbReference type="Pfam" id="PF00266">
    <property type="entry name" value="Aminotran_5"/>
    <property type="match status" value="1"/>
</dbReference>
<dbReference type="InterPro" id="IPR015422">
    <property type="entry name" value="PyrdxlP-dep_Trfase_small"/>
</dbReference>
<keyword evidence="4" id="KW-0032">Aminotransferase</keyword>
<evidence type="ECO:0000259" key="3">
    <source>
        <dbReference type="Pfam" id="PF00266"/>
    </source>
</evidence>
<dbReference type="GO" id="GO:0008483">
    <property type="term" value="F:transaminase activity"/>
    <property type="evidence" value="ECO:0007669"/>
    <property type="project" value="UniProtKB-KW"/>
</dbReference>
<comment type="caution">
    <text evidence="4">The sequence shown here is derived from an EMBL/GenBank/DDBJ whole genome shotgun (WGS) entry which is preliminary data.</text>
</comment>
<evidence type="ECO:0000313" key="5">
    <source>
        <dbReference type="Proteomes" id="UP000623681"/>
    </source>
</evidence>
<name>A0A937FJC1_9CLOT</name>
<accession>A0A937FJC1</accession>
<dbReference type="InterPro" id="IPR015421">
    <property type="entry name" value="PyrdxlP-dep_Trfase_major"/>
</dbReference>
<dbReference type="RefSeq" id="WP_202768792.1">
    <property type="nucleotide sequence ID" value="NZ_JAESWA010000024.1"/>
</dbReference>
<sequence>MISNLRNYFFGTDTLINTHCGLTNRVYLNNAATPLVAKPAIQELYETLPIYSYGNEPNDLSAKLTSKYNEVRDIVMNFIGADSSLDTVIYTANTTSAINILSQVYYEHDPDKVILATKMEHMANYLPFREKMKTLLVGLTPEGNVDMNDYAAKLEQYSGQIKLVTVIGASNITGIIPPFHDMAKIAHSHGAKILVDAVQLVQHKAFTMKPHTDASHIDFVSFDGHKFYTGQSGGVLVGDKAFLDQYKPLMYGAGITEFVSSSKIIYKDSPERYEAGYPDFLGVISFGAAIRFLQNIGMKNVEEWERGLYQYLIRRLSQIPNLILYGDVYNNTRTPFASFNIRDMSYHTLAHLLGYVYGIDIASGTNGSNLYVQNLLGLTDEQALSLYRSGEEYGIVRASIGLFNNYDDIDRLADALFCISSQQL</sequence>
<keyword evidence="2" id="KW-0663">Pyridoxal phosphate</keyword>
<comment type="cofactor">
    <cofactor evidence="1">
        <name>pyridoxal 5'-phosphate</name>
        <dbReference type="ChEBI" id="CHEBI:597326"/>
    </cofactor>
</comment>
<dbReference type="EMBL" id="JAESWA010000024">
    <property type="protein sequence ID" value="MBL4933352.1"/>
    <property type="molecule type" value="Genomic_DNA"/>
</dbReference>
<dbReference type="Gene3D" id="3.90.1150.10">
    <property type="entry name" value="Aspartate Aminotransferase, domain 1"/>
    <property type="match status" value="1"/>
</dbReference>
<organism evidence="4 5">
    <name type="scientific">Clostridium paridis</name>
    <dbReference type="NCBI Taxonomy" id="2803863"/>
    <lineage>
        <taxon>Bacteria</taxon>
        <taxon>Bacillati</taxon>
        <taxon>Bacillota</taxon>
        <taxon>Clostridia</taxon>
        <taxon>Eubacteriales</taxon>
        <taxon>Clostridiaceae</taxon>
        <taxon>Clostridium</taxon>
    </lineage>
</organism>
<dbReference type="InterPro" id="IPR000192">
    <property type="entry name" value="Aminotrans_V_dom"/>
</dbReference>
<evidence type="ECO:0000256" key="1">
    <source>
        <dbReference type="ARBA" id="ARBA00001933"/>
    </source>
</evidence>
<dbReference type="Proteomes" id="UP000623681">
    <property type="component" value="Unassembled WGS sequence"/>
</dbReference>
<evidence type="ECO:0000313" key="4">
    <source>
        <dbReference type="EMBL" id="MBL4933352.1"/>
    </source>
</evidence>
<dbReference type="AlphaFoldDB" id="A0A937FJC1"/>
<dbReference type="InterPro" id="IPR015424">
    <property type="entry name" value="PyrdxlP-dep_Trfase"/>
</dbReference>
<keyword evidence="5" id="KW-1185">Reference proteome</keyword>
<gene>
    <name evidence="4" type="ORF">JK634_16275</name>
</gene>
<dbReference type="SUPFAM" id="SSF53383">
    <property type="entry name" value="PLP-dependent transferases"/>
    <property type="match status" value="1"/>
</dbReference>
<feature type="domain" description="Aminotransferase class V" evidence="3">
    <location>
        <begin position="26"/>
        <end position="412"/>
    </location>
</feature>
<dbReference type="PANTHER" id="PTHR43586">
    <property type="entry name" value="CYSTEINE DESULFURASE"/>
    <property type="match status" value="1"/>
</dbReference>
<protein>
    <submittedName>
        <fullName evidence="4">Aminotransferase class V-fold PLP-dependent enzyme</fullName>
    </submittedName>
</protein>
<dbReference type="PANTHER" id="PTHR43586:SF8">
    <property type="entry name" value="CYSTEINE DESULFURASE 1, CHLOROPLASTIC"/>
    <property type="match status" value="1"/>
</dbReference>
<reference evidence="4" key="1">
    <citation type="submission" date="2021-01" db="EMBL/GenBank/DDBJ databases">
        <title>Genome public.</title>
        <authorList>
            <person name="Liu C."/>
            <person name="Sun Q."/>
        </authorList>
    </citation>
    <scope>NUCLEOTIDE SEQUENCE</scope>
    <source>
        <strain evidence="4">YIM B02565</strain>
    </source>
</reference>
<dbReference type="Gene3D" id="3.40.640.10">
    <property type="entry name" value="Type I PLP-dependent aspartate aminotransferase-like (Major domain)"/>
    <property type="match status" value="1"/>
</dbReference>